<keyword evidence="2" id="KW-0677">Repeat</keyword>
<sequence>MPLHGLQHHPRPHSNTHTPEVSGAGSALIQAAQALTGIGQPGAASSAVSQQQQLQQQQPQQLLQQPGGGGGGSLRVQTSQSNLTSNSGPGSGVTPIYSGSTTSGGALSSAATSGLGFSNRDLPSSSLDQQKKPTNLTFQLPSPTKGGNQGDLYSSPQELHYPHRPSDPVQAQQLSSSGLFSQHQPQPQQQYQAYHSSQPPSNTSSKPQPHTTATTPGSIPRINDPLQQQQSTMHRTNTNASLSHSSKYSPQLNTSSSSLSNRDNSAVSAGGDPGRKYTHPGALTPTYPPSSQHSSSHSHSGAAHLAMGLSGLTSPATSTREREETGVVGAVGNGKWMSPWSLYALDWCKWQPTNGGYGRVAIGSYAEDSHNYIQILDTRLASVSSTHSDTPPPAPTIEFSKVAEASHTYPITRILWEPAGSTKASTELLATSGDHLRLWSLPNSPSTGSSNSATPQGNSITRSNTFHTQPIQKLTPLALLSNSKSTDFTAPLTSLDWNPLSPSLIITSSIDTTCTIWDIPTLTAKTQLIAHDKEVFDVRFMSGSVDVFASCGADGSVRMFDLRSLEHSTIIYEPGVGKGSGADPNTNSKEDGGSPVGGAGASPPPLLRLAASPHDQHLIATFSQDSSLVRILDVRQPGQALIELKGHTGSVNCIEWNPTKRGIIAGGADDSLVLIWDLVNNTTSQSTGSNGTSVTQEKIPVASWKCDYEVNNISWSPTSAGASGAGGGGAGGIGDWLGVLGGRGIWGVKV</sequence>
<dbReference type="EMBL" id="FN430330">
    <property type="protein sequence ID" value="CAZ84628.1"/>
    <property type="molecule type" value="Genomic_DNA"/>
</dbReference>
<dbReference type="PROSITE" id="PS50082">
    <property type="entry name" value="WD_REPEATS_2"/>
    <property type="match status" value="1"/>
</dbReference>
<dbReference type="RefSeq" id="XP_002840437.1">
    <property type="nucleotide sequence ID" value="XM_002840391.1"/>
</dbReference>
<feature type="region of interest" description="Disordered" evidence="4">
    <location>
        <begin position="574"/>
        <end position="607"/>
    </location>
</feature>
<proteinExistence type="predicted"/>
<name>D5GJD5_TUBMM</name>
<dbReference type="AlphaFoldDB" id="D5GJD5"/>
<dbReference type="Gene3D" id="2.130.10.10">
    <property type="entry name" value="YVTN repeat-like/Quinoprotein amine dehydrogenase"/>
    <property type="match status" value="1"/>
</dbReference>
<dbReference type="KEGG" id="tml:GSTUM_00008950001"/>
<dbReference type="PROSITE" id="PS00678">
    <property type="entry name" value="WD_REPEATS_1"/>
    <property type="match status" value="2"/>
</dbReference>
<dbReference type="InterPro" id="IPR045159">
    <property type="entry name" value="DCAF7-like"/>
</dbReference>
<reference evidence="5 6" key="1">
    <citation type="journal article" date="2010" name="Nature">
        <title>Perigord black truffle genome uncovers evolutionary origins and mechanisms of symbiosis.</title>
        <authorList>
            <person name="Martin F."/>
            <person name="Kohler A."/>
            <person name="Murat C."/>
            <person name="Balestrini R."/>
            <person name="Coutinho P.M."/>
            <person name="Jaillon O."/>
            <person name="Montanini B."/>
            <person name="Morin E."/>
            <person name="Noel B."/>
            <person name="Percudani R."/>
            <person name="Porcel B."/>
            <person name="Rubini A."/>
            <person name="Amicucci A."/>
            <person name="Amselem J."/>
            <person name="Anthouard V."/>
            <person name="Arcioni S."/>
            <person name="Artiguenave F."/>
            <person name="Aury J.M."/>
            <person name="Ballario P."/>
            <person name="Bolchi A."/>
            <person name="Brenna A."/>
            <person name="Brun A."/>
            <person name="Buee M."/>
            <person name="Cantarel B."/>
            <person name="Chevalier G."/>
            <person name="Couloux A."/>
            <person name="Da Silva C."/>
            <person name="Denoeud F."/>
            <person name="Duplessis S."/>
            <person name="Ghignone S."/>
            <person name="Hilselberger B."/>
            <person name="Iotti M."/>
            <person name="Marcais B."/>
            <person name="Mello A."/>
            <person name="Miranda M."/>
            <person name="Pacioni G."/>
            <person name="Quesneville H."/>
            <person name="Riccioni C."/>
            <person name="Ruotolo R."/>
            <person name="Splivallo R."/>
            <person name="Stocchi V."/>
            <person name="Tisserant E."/>
            <person name="Viscomi A.R."/>
            <person name="Zambonelli A."/>
            <person name="Zampieri E."/>
            <person name="Henrissat B."/>
            <person name="Lebrun M.H."/>
            <person name="Paolocci F."/>
            <person name="Bonfante P."/>
            <person name="Ottonello S."/>
            <person name="Wincker P."/>
        </authorList>
    </citation>
    <scope>NUCLEOTIDE SEQUENCE [LARGE SCALE GENOMIC DNA]</scope>
    <source>
        <strain evidence="5 6">Mel28</strain>
    </source>
</reference>
<evidence type="ECO:0000256" key="2">
    <source>
        <dbReference type="ARBA" id="ARBA00022737"/>
    </source>
</evidence>
<feature type="compositionally biased region" description="Low complexity" evidence="4">
    <location>
        <begin position="181"/>
        <end position="201"/>
    </location>
</feature>
<evidence type="ECO:0000256" key="3">
    <source>
        <dbReference type="PROSITE-ProRule" id="PRU00221"/>
    </source>
</evidence>
<feature type="compositionally biased region" description="Low complexity" evidence="4">
    <location>
        <begin position="249"/>
        <end position="268"/>
    </location>
</feature>
<feature type="repeat" description="WD" evidence="3">
    <location>
        <begin position="644"/>
        <end position="686"/>
    </location>
</feature>
<dbReference type="InterPro" id="IPR019775">
    <property type="entry name" value="WD40_repeat_CS"/>
</dbReference>
<feature type="compositionally biased region" description="Basic residues" evidence="4">
    <location>
        <begin position="1"/>
        <end position="14"/>
    </location>
</feature>
<dbReference type="SMART" id="SM00320">
    <property type="entry name" value="WD40"/>
    <property type="match status" value="4"/>
</dbReference>
<dbReference type="InParanoid" id="D5GJD5"/>
<organism evidence="5 6">
    <name type="scientific">Tuber melanosporum (strain Mel28)</name>
    <name type="common">Perigord black truffle</name>
    <dbReference type="NCBI Taxonomy" id="656061"/>
    <lineage>
        <taxon>Eukaryota</taxon>
        <taxon>Fungi</taxon>
        <taxon>Dikarya</taxon>
        <taxon>Ascomycota</taxon>
        <taxon>Pezizomycotina</taxon>
        <taxon>Pezizomycetes</taxon>
        <taxon>Pezizales</taxon>
        <taxon>Tuberaceae</taxon>
        <taxon>Tuber</taxon>
    </lineage>
</organism>
<feature type="compositionally biased region" description="Polar residues" evidence="4">
    <location>
        <begin position="75"/>
        <end position="88"/>
    </location>
</feature>
<evidence type="ECO:0000313" key="5">
    <source>
        <dbReference type="EMBL" id="CAZ84628.1"/>
    </source>
</evidence>
<feature type="compositionally biased region" description="Low complexity" evidence="4">
    <location>
        <begin position="41"/>
        <end position="65"/>
    </location>
</feature>
<dbReference type="OMA" id="YAEDSHN"/>
<feature type="compositionally biased region" description="Polar residues" evidence="4">
    <location>
        <begin position="202"/>
        <end position="217"/>
    </location>
</feature>
<dbReference type="STRING" id="656061.D5GJD5"/>
<protein>
    <submittedName>
        <fullName evidence="5">(Perigord truffle) hypothetical protein</fullName>
    </submittedName>
</protein>
<dbReference type="Proteomes" id="UP000006911">
    <property type="component" value="Unassembled WGS sequence"/>
</dbReference>
<feature type="compositionally biased region" description="Polar residues" evidence="4">
    <location>
        <begin position="169"/>
        <end position="180"/>
    </location>
</feature>
<accession>D5GJD5</accession>
<evidence type="ECO:0000256" key="1">
    <source>
        <dbReference type="ARBA" id="ARBA00022574"/>
    </source>
</evidence>
<dbReference type="eggNOG" id="KOG0290">
    <property type="taxonomic scope" value="Eukaryota"/>
</dbReference>
<feature type="region of interest" description="Disordered" evidence="4">
    <location>
        <begin position="39"/>
        <end position="302"/>
    </location>
</feature>
<dbReference type="InterPro" id="IPR015943">
    <property type="entry name" value="WD40/YVTN_repeat-like_dom_sf"/>
</dbReference>
<dbReference type="FunCoup" id="D5GJD5">
    <property type="interactions" value="833"/>
</dbReference>
<dbReference type="PROSITE" id="PS50294">
    <property type="entry name" value="WD_REPEATS_REGION"/>
    <property type="match status" value="1"/>
</dbReference>
<keyword evidence="6" id="KW-1185">Reference proteome</keyword>
<feature type="region of interest" description="Disordered" evidence="4">
    <location>
        <begin position="1"/>
        <end position="24"/>
    </location>
</feature>
<dbReference type="HOGENOM" id="CLU_013694_3_0_1"/>
<feature type="compositionally biased region" description="Low complexity" evidence="4">
    <location>
        <begin position="98"/>
        <end position="116"/>
    </location>
</feature>
<feature type="compositionally biased region" description="Polar residues" evidence="4">
    <location>
        <begin position="121"/>
        <end position="157"/>
    </location>
</feature>
<feature type="compositionally biased region" description="Low complexity" evidence="4">
    <location>
        <begin position="290"/>
        <end position="300"/>
    </location>
</feature>
<dbReference type="Pfam" id="PF00400">
    <property type="entry name" value="WD40"/>
    <property type="match status" value="3"/>
</dbReference>
<dbReference type="InterPro" id="IPR036322">
    <property type="entry name" value="WD40_repeat_dom_sf"/>
</dbReference>
<keyword evidence="1 3" id="KW-0853">WD repeat</keyword>
<dbReference type="GeneID" id="9182629"/>
<feature type="region of interest" description="Disordered" evidence="4">
    <location>
        <begin position="441"/>
        <end position="464"/>
    </location>
</feature>
<evidence type="ECO:0000313" key="6">
    <source>
        <dbReference type="Proteomes" id="UP000006911"/>
    </source>
</evidence>
<dbReference type="PANTHER" id="PTHR19919">
    <property type="entry name" value="WD REPEAT CONTAINING PROTEIN"/>
    <property type="match status" value="1"/>
</dbReference>
<gene>
    <name evidence="5" type="ORF">GSTUM_00008950001</name>
</gene>
<dbReference type="InterPro" id="IPR001680">
    <property type="entry name" value="WD40_rpt"/>
</dbReference>
<evidence type="ECO:0000256" key="4">
    <source>
        <dbReference type="SAM" id="MobiDB-lite"/>
    </source>
</evidence>
<dbReference type="SUPFAM" id="SSF50978">
    <property type="entry name" value="WD40 repeat-like"/>
    <property type="match status" value="1"/>
</dbReference>
<feature type="compositionally biased region" description="Polar residues" evidence="4">
    <location>
        <begin position="225"/>
        <end position="248"/>
    </location>
</feature>